<evidence type="ECO:0000313" key="2">
    <source>
        <dbReference type="EMBL" id="OTY46513.1"/>
    </source>
</evidence>
<dbReference type="CDD" id="cd02142">
    <property type="entry name" value="McbC_SagB-like_oxidoreductase"/>
    <property type="match status" value="1"/>
</dbReference>
<reference evidence="2 3" key="1">
    <citation type="submission" date="2016-10" db="EMBL/GenBank/DDBJ databases">
        <title>Comparative genomics of Bacillus thuringiensis reveals a path to pathogens against multiple invertebrate hosts.</title>
        <authorList>
            <person name="Zheng J."/>
            <person name="Gao Q."/>
            <person name="Liu H."/>
            <person name="Peng D."/>
            <person name="Ruan L."/>
            <person name="Sun M."/>
        </authorList>
    </citation>
    <scope>NUCLEOTIDE SEQUENCE [LARGE SCALE GENOMIC DNA]</scope>
    <source>
        <strain evidence="2">BGSC 4BX1</strain>
    </source>
</reference>
<dbReference type="PANTHER" id="PTHR43745">
    <property type="entry name" value="NITROREDUCTASE MJ1384-RELATED"/>
    <property type="match status" value="1"/>
</dbReference>
<dbReference type="GO" id="GO:0016491">
    <property type="term" value="F:oxidoreductase activity"/>
    <property type="evidence" value="ECO:0007669"/>
    <property type="project" value="InterPro"/>
</dbReference>
<dbReference type="PANTHER" id="PTHR43745:SF2">
    <property type="entry name" value="NITROREDUCTASE MJ1384-RELATED"/>
    <property type="match status" value="1"/>
</dbReference>
<dbReference type="InterPro" id="IPR000415">
    <property type="entry name" value="Nitroreductase-like"/>
</dbReference>
<comment type="caution">
    <text evidence="2">The sequence shown here is derived from an EMBL/GenBank/DDBJ whole genome shotgun (WGS) entry which is preliminary data.</text>
</comment>
<proteinExistence type="predicted"/>
<dbReference type="InterPro" id="IPR029479">
    <property type="entry name" value="Nitroreductase"/>
</dbReference>
<dbReference type="InterPro" id="IPR020051">
    <property type="entry name" value="SagB-type_dehydrogenase"/>
</dbReference>
<accession>A0A243BI35</accession>
<organism evidence="2 3">
    <name type="scientific">Bacillus thuringiensis serovar pingluonsis</name>
    <dbReference type="NCBI Taxonomy" id="180881"/>
    <lineage>
        <taxon>Bacteria</taxon>
        <taxon>Bacillati</taxon>
        <taxon>Bacillota</taxon>
        <taxon>Bacilli</taxon>
        <taxon>Bacillales</taxon>
        <taxon>Bacillaceae</taxon>
        <taxon>Bacillus</taxon>
        <taxon>Bacillus cereus group</taxon>
    </lineage>
</organism>
<dbReference type="Gene3D" id="3.40.109.10">
    <property type="entry name" value="NADH Oxidase"/>
    <property type="match status" value="1"/>
</dbReference>
<dbReference type="EMBL" id="NFDL01000038">
    <property type="protein sequence ID" value="OTY46513.1"/>
    <property type="molecule type" value="Genomic_DNA"/>
</dbReference>
<feature type="domain" description="Nitroreductase" evidence="1">
    <location>
        <begin position="147"/>
        <end position="314"/>
    </location>
</feature>
<dbReference type="SUPFAM" id="SSF55469">
    <property type="entry name" value="FMN-dependent nitroreductase-like"/>
    <property type="match status" value="1"/>
</dbReference>
<protein>
    <recommendedName>
        <fullName evidence="1">Nitroreductase domain-containing protein</fullName>
    </recommendedName>
</protein>
<dbReference type="InterPro" id="IPR052544">
    <property type="entry name" value="Bacteriocin_Proc_Enz"/>
</dbReference>
<dbReference type="Pfam" id="PF00881">
    <property type="entry name" value="Nitroreductase"/>
    <property type="match status" value="1"/>
</dbReference>
<dbReference type="AlphaFoldDB" id="A0A243BI35"/>
<dbReference type="Proteomes" id="UP000195089">
    <property type="component" value="Unassembled WGS sequence"/>
</dbReference>
<name>A0A243BI35_BACTU</name>
<sequence>MDEKRYYWSPVVQWKFEDGQIIIENFTFKGFPIELFLETYYFLQNAQGRTEEELKDYCNQLKGKNSKITTMFLNDLIKKRILIMSLNEPKELFACQSRFVEGDYAEDYFFHKENVENYVNEKLNRFSIAENKDFIELEVTKQLPDFIENRRSSRSFDKNKTVTFSKFSNFINAMGQRRDGEKIRYIYPSAGGIYPLNIYLYIKKDRVEGIEEGIYKYNPEKKGLYLLNRLEKIDKNAHFFTNSNIFNDSAFSIFISYDGELNMHKYKETGYFFGIIECGILLSILSYSAEFFGLGCCIIGEMDFDKIKSAFEFNTNEVFLQSLEIGIRK</sequence>
<evidence type="ECO:0000259" key="1">
    <source>
        <dbReference type="Pfam" id="PF00881"/>
    </source>
</evidence>
<evidence type="ECO:0000313" key="3">
    <source>
        <dbReference type="Proteomes" id="UP000195089"/>
    </source>
</evidence>
<gene>
    <name evidence="2" type="ORF">BK742_10075</name>
</gene>
<dbReference type="RefSeq" id="WP_088119316.1">
    <property type="nucleotide sequence ID" value="NZ_NFDL01000038.1"/>
</dbReference>
<dbReference type="NCBIfam" id="TIGR03605">
    <property type="entry name" value="antibiot_sagB"/>
    <property type="match status" value="1"/>
</dbReference>